<keyword evidence="1" id="KW-0547">Nucleotide-binding</keyword>
<dbReference type="Pfam" id="PF00069">
    <property type="entry name" value="Pkinase"/>
    <property type="match status" value="1"/>
</dbReference>
<dbReference type="PROSITE" id="PS00108">
    <property type="entry name" value="PROTEIN_KINASE_ST"/>
    <property type="match status" value="1"/>
</dbReference>
<dbReference type="Proteomes" id="UP001165060">
    <property type="component" value="Unassembled WGS sequence"/>
</dbReference>
<dbReference type="Gene3D" id="3.30.200.20">
    <property type="entry name" value="Phosphorylase Kinase, domain 1"/>
    <property type="match status" value="1"/>
</dbReference>
<dbReference type="InterPro" id="IPR008271">
    <property type="entry name" value="Ser/Thr_kinase_AS"/>
</dbReference>
<dbReference type="CDD" id="cd13999">
    <property type="entry name" value="STKc_MAP3K-like"/>
    <property type="match status" value="1"/>
</dbReference>
<evidence type="ECO:0000256" key="3">
    <source>
        <dbReference type="SAM" id="MobiDB-lite"/>
    </source>
</evidence>
<feature type="domain" description="Protein kinase" evidence="4">
    <location>
        <begin position="1"/>
        <end position="265"/>
    </location>
</feature>
<dbReference type="PROSITE" id="PS50011">
    <property type="entry name" value="PROTEIN_KINASE_DOM"/>
    <property type="match status" value="1"/>
</dbReference>
<accession>A0ABQ6MPY2</accession>
<dbReference type="PANTHER" id="PTHR44329">
    <property type="entry name" value="SERINE/THREONINE-PROTEIN KINASE TNNI3K-RELATED"/>
    <property type="match status" value="1"/>
</dbReference>
<feature type="region of interest" description="Disordered" evidence="3">
    <location>
        <begin position="294"/>
        <end position="320"/>
    </location>
</feature>
<keyword evidence="2" id="KW-0067">ATP-binding</keyword>
<evidence type="ECO:0000259" key="4">
    <source>
        <dbReference type="PROSITE" id="PS50011"/>
    </source>
</evidence>
<dbReference type="SMART" id="SM00220">
    <property type="entry name" value="S_TKc"/>
    <property type="match status" value="1"/>
</dbReference>
<dbReference type="InterPro" id="IPR011009">
    <property type="entry name" value="Kinase-like_dom_sf"/>
</dbReference>
<reference evidence="5 6" key="1">
    <citation type="journal article" date="2023" name="Commun. Biol.">
        <title>Genome analysis of Parmales, the sister group of diatoms, reveals the evolutionary specialization of diatoms from phago-mixotrophs to photoautotrophs.</title>
        <authorList>
            <person name="Ban H."/>
            <person name="Sato S."/>
            <person name="Yoshikawa S."/>
            <person name="Yamada K."/>
            <person name="Nakamura Y."/>
            <person name="Ichinomiya M."/>
            <person name="Sato N."/>
            <person name="Blanc-Mathieu R."/>
            <person name="Endo H."/>
            <person name="Kuwata A."/>
            <person name="Ogata H."/>
        </authorList>
    </citation>
    <scope>NUCLEOTIDE SEQUENCE [LARGE SCALE GENOMIC DNA]</scope>
</reference>
<evidence type="ECO:0000256" key="2">
    <source>
        <dbReference type="ARBA" id="ARBA00022840"/>
    </source>
</evidence>
<proteinExistence type="predicted"/>
<dbReference type="InterPro" id="IPR000719">
    <property type="entry name" value="Prot_kinase_dom"/>
</dbReference>
<gene>
    <name evidence="5" type="ORF">TeGR_g14365</name>
</gene>
<sequence>GWYSDQAVAVKRLHSIRWEAKEFEAFFTQEAGLIARLHHPNVVRFYGVCYQDDHFYLVTEFCEENLSQALKRYKEENKRSKKLPGESTQVIPEEHVMKLAYQIAKGMTYLHSKDVVHRDLKPENILLDEKGDVKLCDFGLSRLTTKDEEMTQQVGTPAYMAPEMAGIDETQNDGDLETGNRIGKPVDVYSYGILLWTLWTQKLPYSELRVKNPFQLMVKVTNGFRPTVPDNMPPFLQSLMKRCWDADPNKRPPFSEALKELKTELNKTGLFRSGGINMGLGSFHFGGPGSMGAGSMGGSSAASAQDVGALFPPDDGQRKT</sequence>
<comment type="caution">
    <text evidence="5">The sequence shown here is derived from an EMBL/GenBank/DDBJ whole genome shotgun (WGS) entry which is preliminary data.</text>
</comment>
<dbReference type="InterPro" id="IPR051681">
    <property type="entry name" value="Ser/Thr_Kinases-Pseudokinases"/>
</dbReference>
<feature type="non-terminal residue" evidence="5">
    <location>
        <position position="1"/>
    </location>
</feature>
<evidence type="ECO:0000313" key="5">
    <source>
        <dbReference type="EMBL" id="GMI30451.1"/>
    </source>
</evidence>
<dbReference type="Gene3D" id="1.10.510.10">
    <property type="entry name" value="Transferase(Phosphotransferase) domain 1"/>
    <property type="match status" value="1"/>
</dbReference>
<protein>
    <recommendedName>
        <fullName evidence="4">Protein kinase domain-containing protein</fullName>
    </recommendedName>
</protein>
<evidence type="ECO:0000313" key="6">
    <source>
        <dbReference type="Proteomes" id="UP001165060"/>
    </source>
</evidence>
<dbReference type="EMBL" id="BRYB01000466">
    <property type="protein sequence ID" value="GMI30451.1"/>
    <property type="molecule type" value="Genomic_DNA"/>
</dbReference>
<dbReference type="PANTHER" id="PTHR44329:SF298">
    <property type="entry name" value="MIXED LINEAGE KINASE DOMAIN-LIKE PROTEIN"/>
    <property type="match status" value="1"/>
</dbReference>
<dbReference type="PIRSF" id="PIRSF000654">
    <property type="entry name" value="Integrin-linked_kinase"/>
    <property type="match status" value="1"/>
</dbReference>
<name>A0ABQ6MPY2_9STRA</name>
<dbReference type="SUPFAM" id="SSF56112">
    <property type="entry name" value="Protein kinase-like (PK-like)"/>
    <property type="match status" value="1"/>
</dbReference>
<organism evidence="5 6">
    <name type="scientific">Tetraparma gracilis</name>
    <dbReference type="NCBI Taxonomy" id="2962635"/>
    <lineage>
        <taxon>Eukaryota</taxon>
        <taxon>Sar</taxon>
        <taxon>Stramenopiles</taxon>
        <taxon>Ochrophyta</taxon>
        <taxon>Bolidophyceae</taxon>
        <taxon>Parmales</taxon>
        <taxon>Triparmaceae</taxon>
        <taxon>Tetraparma</taxon>
    </lineage>
</organism>
<keyword evidence="6" id="KW-1185">Reference proteome</keyword>
<evidence type="ECO:0000256" key="1">
    <source>
        <dbReference type="ARBA" id="ARBA00022741"/>
    </source>
</evidence>